<evidence type="ECO:0008006" key="2">
    <source>
        <dbReference type="Google" id="ProtNLM"/>
    </source>
</evidence>
<accession>A0A382CF07</accession>
<gene>
    <name evidence="1" type="ORF">METZ01_LOCUS177632</name>
</gene>
<evidence type="ECO:0000313" key="1">
    <source>
        <dbReference type="EMBL" id="SVB24778.1"/>
    </source>
</evidence>
<protein>
    <recommendedName>
        <fullName evidence="2">UDP-3-O-[3-hydroxymyristoyl] glucosamine N-acyltransferase non-repeat region domain-containing protein</fullName>
    </recommendedName>
</protein>
<reference evidence="1" key="1">
    <citation type="submission" date="2018-05" db="EMBL/GenBank/DDBJ databases">
        <authorList>
            <person name="Lanie J.A."/>
            <person name="Ng W.-L."/>
            <person name="Kazmierczak K.M."/>
            <person name="Andrzejewski T.M."/>
            <person name="Davidsen T.M."/>
            <person name="Wayne K.J."/>
            <person name="Tettelin H."/>
            <person name="Glass J.I."/>
            <person name="Rusch D."/>
            <person name="Podicherti R."/>
            <person name="Tsui H.-C.T."/>
            <person name="Winkler M.E."/>
        </authorList>
    </citation>
    <scope>NUCLEOTIDE SEQUENCE</scope>
</reference>
<dbReference type="EMBL" id="UINC01034240">
    <property type="protein sequence ID" value="SVB24778.1"/>
    <property type="molecule type" value="Genomic_DNA"/>
</dbReference>
<organism evidence="1">
    <name type="scientific">marine metagenome</name>
    <dbReference type="NCBI Taxonomy" id="408172"/>
    <lineage>
        <taxon>unclassified sequences</taxon>
        <taxon>metagenomes</taxon>
        <taxon>ecological metagenomes</taxon>
    </lineage>
</organism>
<dbReference type="Gene3D" id="2.160.10.10">
    <property type="entry name" value="Hexapeptide repeat proteins"/>
    <property type="match status" value="1"/>
</dbReference>
<sequence>MHEESLKSYSQKDLNNLLERGVHIPDLNLVHITRDVQLENIAPGSTIYPFVRITGSKTQIHSGARIGVRGPVILENSFIGENAVIGDLGQVTLIDT</sequence>
<proteinExistence type="predicted"/>
<name>A0A382CF07_9ZZZZ</name>
<dbReference type="SUPFAM" id="SSF51161">
    <property type="entry name" value="Trimeric LpxA-like enzymes"/>
    <property type="match status" value="1"/>
</dbReference>
<dbReference type="InterPro" id="IPR011004">
    <property type="entry name" value="Trimer_LpxA-like_sf"/>
</dbReference>
<feature type="non-terminal residue" evidence="1">
    <location>
        <position position="96"/>
    </location>
</feature>
<dbReference type="AlphaFoldDB" id="A0A382CF07"/>